<dbReference type="PATRIC" id="fig|1423790.3.peg.1713"/>
<dbReference type="GO" id="GO:0016020">
    <property type="term" value="C:membrane"/>
    <property type="evidence" value="ECO:0007669"/>
    <property type="project" value="GOC"/>
</dbReference>
<evidence type="ECO:0000313" key="3">
    <source>
        <dbReference type="EMBL" id="CCI84650.1"/>
    </source>
</evidence>
<evidence type="ECO:0000256" key="1">
    <source>
        <dbReference type="SAM" id="Phobius"/>
    </source>
</evidence>
<evidence type="ECO:0000313" key="4">
    <source>
        <dbReference type="Proteomes" id="UP000009311"/>
    </source>
</evidence>
<dbReference type="InterPro" id="IPR051916">
    <property type="entry name" value="GPI-anchor_lipid_remodeler"/>
</dbReference>
<keyword evidence="1" id="KW-0812">Transmembrane</keyword>
<keyword evidence="4" id="KW-1185">Reference proteome</keyword>
<organism evidence="3 4">
    <name type="scientific">Lactobacillus pasteurii DSM 23907 = CRBIP 24.76</name>
    <dbReference type="NCBI Taxonomy" id="1423790"/>
    <lineage>
        <taxon>Bacteria</taxon>
        <taxon>Bacillati</taxon>
        <taxon>Bacillota</taxon>
        <taxon>Bacilli</taxon>
        <taxon>Lactobacillales</taxon>
        <taxon>Lactobacillaceae</taxon>
        <taxon>Lactobacillus</taxon>
    </lineage>
</organism>
<dbReference type="eggNOG" id="COG3021">
    <property type="taxonomic scope" value="Bacteria"/>
</dbReference>
<dbReference type="STRING" id="1423790.BN53_00765"/>
<proteinExistence type="predicted"/>
<dbReference type="EMBL" id="CAKD01000008">
    <property type="protein sequence ID" value="CCI84650.1"/>
    <property type="molecule type" value="Genomic_DNA"/>
</dbReference>
<dbReference type="SUPFAM" id="SSF56219">
    <property type="entry name" value="DNase I-like"/>
    <property type="match status" value="1"/>
</dbReference>
<dbReference type="OrthoDB" id="7616949at2"/>
<dbReference type="PANTHER" id="PTHR14859">
    <property type="entry name" value="CALCOFLUOR WHITE HYPERSENSITIVE PROTEIN PRECURSOR"/>
    <property type="match status" value="1"/>
</dbReference>
<evidence type="ECO:0000259" key="2">
    <source>
        <dbReference type="Pfam" id="PF03372"/>
    </source>
</evidence>
<accession>I7JXI0</accession>
<dbReference type="RefSeq" id="WP_009559202.1">
    <property type="nucleotide sequence ID" value="NZ_AYZN01000007.1"/>
</dbReference>
<dbReference type="Proteomes" id="UP000009311">
    <property type="component" value="Unassembled WGS sequence"/>
</dbReference>
<protein>
    <recommendedName>
        <fullName evidence="2">Endonuclease/exonuclease/phosphatase domain-containing protein</fullName>
    </recommendedName>
</protein>
<keyword evidence="1" id="KW-1133">Transmembrane helix</keyword>
<reference evidence="3 4" key="1">
    <citation type="submission" date="2012-06" db="EMBL/GenBank/DDBJ databases">
        <title>Draft Genome Sequence of Lactobacillus pasteurii CRBIP 24.76T.</title>
        <authorList>
            <person name="Cousin S."/>
            <person name="Bouchier C."/>
            <person name="Loux V."/>
            <person name="Ma L."/>
            <person name="Creno S."/>
            <person name="Bizet C."/>
            <person name="Clermont D."/>
        </authorList>
    </citation>
    <scope>NUCLEOTIDE SEQUENCE [LARGE SCALE GENOMIC DNA]</scope>
    <source>
        <strain evidence="4">CRBIP 24.76T</strain>
    </source>
</reference>
<sequence length="372" mass="42452">MKVVKKIGKYLAIFLGVVVLLLAGYVGYMQMHYYRLPDKEKLSVGNQQEARLSLNKDYSALTYNVGFGAYNQKFSFFMDQGELKNGQKTQGTRGTAFSKQAVIKSTDGVISTIHQQKPDFVLLQEIDTHSTRSHYVNQVKMLEKNMPGYDYTFANNFHSAYLFWPLNDPHGSVESGLLTLSKYHADRAIRRKFPITSAFISKFTDLDRCFAVMRYPVKGGKHLIVINSHMSAYDKGGKMRKAQMKLLSKVIEAEYRLGNYVIVGGDFNHALGPDMLKHFDHEEKVPTWISVLSQKMLPKDFVMVKAENRMKVATVRSTDMAYHPKVNYQTVGDGFIVSKNIQTKAVNINTNYRYADHNPVRLEFKLLKNSPK</sequence>
<feature type="transmembrane region" description="Helical" evidence="1">
    <location>
        <begin position="7"/>
        <end position="28"/>
    </location>
</feature>
<dbReference type="GO" id="GO:0003824">
    <property type="term" value="F:catalytic activity"/>
    <property type="evidence" value="ECO:0007669"/>
    <property type="project" value="InterPro"/>
</dbReference>
<dbReference type="GO" id="GO:0006506">
    <property type="term" value="P:GPI anchor biosynthetic process"/>
    <property type="evidence" value="ECO:0007669"/>
    <property type="project" value="TreeGrafter"/>
</dbReference>
<gene>
    <name evidence="3" type="ORF">BN53_00765</name>
</gene>
<dbReference type="InterPro" id="IPR036691">
    <property type="entry name" value="Endo/exonu/phosph_ase_sf"/>
</dbReference>
<dbReference type="Pfam" id="PF03372">
    <property type="entry name" value="Exo_endo_phos"/>
    <property type="match status" value="1"/>
</dbReference>
<comment type="caution">
    <text evidence="3">The sequence shown here is derived from an EMBL/GenBank/DDBJ whole genome shotgun (WGS) entry which is preliminary data.</text>
</comment>
<dbReference type="InterPro" id="IPR005135">
    <property type="entry name" value="Endo/exonuclease/phosphatase"/>
</dbReference>
<dbReference type="PANTHER" id="PTHR14859:SF1">
    <property type="entry name" value="PGAP2-INTERACTING PROTEIN"/>
    <property type="match status" value="1"/>
</dbReference>
<name>I7JXI0_9LACO</name>
<dbReference type="Gene3D" id="3.60.10.10">
    <property type="entry name" value="Endonuclease/exonuclease/phosphatase"/>
    <property type="match status" value="1"/>
</dbReference>
<dbReference type="AlphaFoldDB" id="I7JXI0"/>
<feature type="domain" description="Endonuclease/exonuclease/phosphatase" evidence="2">
    <location>
        <begin position="61"/>
        <end position="280"/>
    </location>
</feature>
<keyword evidence="1" id="KW-0472">Membrane</keyword>